<accession>A0ABP1FHN3</accession>
<protein>
    <submittedName>
        <fullName evidence="1">Uncharacterized protein</fullName>
    </submittedName>
</protein>
<name>A0ABP1FHN3_9FLAO</name>
<evidence type="ECO:0000313" key="2">
    <source>
        <dbReference type="Proteomes" id="UP001497602"/>
    </source>
</evidence>
<organism evidence="1 2">
    <name type="scientific">Tenacibaculum vairaonense</name>
    <dbReference type="NCBI Taxonomy" id="3137860"/>
    <lineage>
        <taxon>Bacteria</taxon>
        <taxon>Pseudomonadati</taxon>
        <taxon>Bacteroidota</taxon>
        <taxon>Flavobacteriia</taxon>
        <taxon>Flavobacteriales</taxon>
        <taxon>Flavobacteriaceae</taxon>
        <taxon>Tenacibaculum</taxon>
    </lineage>
</organism>
<sequence>MDKFNRTIPLLKNRTFIKKTTKESYSHKIHKKNHHTAIKIQYKHKIILF</sequence>
<reference evidence="1 2" key="1">
    <citation type="submission" date="2024-05" db="EMBL/GenBank/DDBJ databases">
        <authorList>
            <person name="Duchaud E."/>
        </authorList>
    </citation>
    <scope>NUCLEOTIDE SEQUENCE [LARGE SCALE GENOMIC DNA]</scope>
    <source>
        <strain evidence="1">Ena-SAMPLE-TAB-13-05-2024-13:56:06:370-140305</strain>
    </source>
</reference>
<keyword evidence="2" id="KW-1185">Reference proteome</keyword>
<proteinExistence type="predicted"/>
<evidence type="ECO:0000313" key="1">
    <source>
        <dbReference type="EMBL" id="CAL2107744.1"/>
    </source>
</evidence>
<gene>
    <name evidence="1" type="ORF">T190115A13A_40266</name>
</gene>
<dbReference type="Proteomes" id="UP001497602">
    <property type="component" value="Unassembled WGS sequence"/>
</dbReference>
<dbReference type="EMBL" id="CAXJRC010000041">
    <property type="protein sequence ID" value="CAL2107744.1"/>
    <property type="molecule type" value="Genomic_DNA"/>
</dbReference>
<comment type="caution">
    <text evidence="1">The sequence shown here is derived from an EMBL/GenBank/DDBJ whole genome shotgun (WGS) entry which is preliminary data.</text>
</comment>